<dbReference type="Gene3D" id="3.40.50.2300">
    <property type="match status" value="1"/>
</dbReference>
<evidence type="ECO:0000256" key="8">
    <source>
        <dbReference type="PROSITE-ProRule" id="PRU00169"/>
    </source>
</evidence>
<keyword evidence="12" id="KW-1185">Reference proteome</keyword>
<evidence type="ECO:0000256" key="6">
    <source>
        <dbReference type="ARBA" id="ARBA00023125"/>
    </source>
</evidence>
<feature type="modified residue" description="4-aspartylphosphate" evidence="8">
    <location>
        <position position="55"/>
    </location>
</feature>
<feature type="domain" description="Response regulatory" evidence="10">
    <location>
        <begin position="3"/>
        <end position="120"/>
    </location>
</feature>
<proteinExistence type="predicted"/>
<comment type="caution">
    <text evidence="11">The sequence shown here is derived from an EMBL/GenBank/DDBJ whole genome shotgun (WGS) entry which is preliminary data.</text>
</comment>
<evidence type="ECO:0000256" key="3">
    <source>
        <dbReference type="ARBA" id="ARBA00022553"/>
    </source>
</evidence>
<keyword evidence="5" id="KW-0805">Transcription regulation</keyword>
<dbReference type="PANTHER" id="PTHR42713:SF3">
    <property type="entry name" value="TRANSCRIPTIONAL REGULATORY PROTEIN HPTR"/>
    <property type="match status" value="1"/>
</dbReference>
<comment type="subcellular location">
    <subcellularLocation>
        <location evidence="1">Cytoplasm</location>
    </subcellularLocation>
</comment>
<keyword evidence="3 8" id="KW-0597">Phosphoprotein</keyword>
<evidence type="ECO:0000313" key="11">
    <source>
        <dbReference type="EMBL" id="MFB3167284.1"/>
    </source>
</evidence>
<dbReference type="PROSITE" id="PS01124">
    <property type="entry name" value="HTH_ARAC_FAMILY_2"/>
    <property type="match status" value="1"/>
</dbReference>
<dbReference type="SUPFAM" id="SSF46689">
    <property type="entry name" value="Homeodomain-like"/>
    <property type="match status" value="2"/>
</dbReference>
<evidence type="ECO:0000256" key="4">
    <source>
        <dbReference type="ARBA" id="ARBA00023012"/>
    </source>
</evidence>
<evidence type="ECO:0000256" key="7">
    <source>
        <dbReference type="ARBA" id="ARBA00023163"/>
    </source>
</evidence>
<dbReference type="PANTHER" id="PTHR42713">
    <property type="entry name" value="HISTIDINE KINASE-RELATED"/>
    <property type="match status" value="1"/>
</dbReference>
<evidence type="ECO:0000259" key="10">
    <source>
        <dbReference type="PROSITE" id="PS50110"/>
    </source>
</evidence>
<evidence type="ECO:0000313" key="12">
    <source>
        <dbReference type="Proteomes" id="UP001241748"/>
    </source>
</evidence>
<dbReference type="InterPro" id="IPR051552">
    <property type="entry name" value="HptR"/>
</dbReference>
<keyword evidence="6" id="KW-0238">DNA-binding</keyword>
<dbReference type="SUPFAM" id="SSF52172">
    <property type="entry name" value="CheY-like"/>
    <property type="match status" value="1"/>
</dbReference>
<dbReference type="RefSeq" id="WP_306074828.1">
    <property type="nucleotide sequence ID" value="NZ_JAROBZ020000001.1"/>
</dbReference>
<protein>
    <submittedName>
        <fullName evidence="11">Response regulator</fullName>
    </submittedName>
</protein>
<dbReference type="InterPro" id="IPR009057">
    <property type="entry name" value="Homeodomain-like_sf"/>
</dbReference>
<dbReference type="SMART" id="SM00448">
    <property type="entry name" value="REC"/>
    <property type="match status" value="1"/>
</dbReference>
<evidence type="ECO:0000256" key="5">
    <source>
        <dbReference type="ARBA" id="ARBA00023015"/>
    </source>
</evidence>
<reference evidence="11 12" key="1">
    <citation type="submission" date="2024-05" db="EMBL/GenBank/DDBJ databases">
        <authorList>
            <person name="Venkateswaran K."/>
        </authorList>
    </citation>
    <scope>NUCLEOTIDE SEQUENCE [LARGE SCALE GENOMIC DNA]</scope>
    <source>
        <strain evidence="11 12">179-C4-2-HS</strain>
    </source>
</reference>
<name>A0ABV4YQZ1_9BACI</name>
<evidence type="ECO:0000256" key="2">
    <source>
        <dbReference type="ARBA" id="ARBA00022490"/>
    </source>
</evidence>
<gene>
    <name evidence="11" type="ORF">P5G62_009190</name>
</gene>
<accession>A0ABV4YQZ1</accession>
<dbReference type="SMART" id="SM00342">
    <property type="entry name" value="HTH_ARAC"/>
    <property type="match status" value="1"/>
</dbReference>
<dbReference type="EMBL" id="JAROBZ020000001">
    <property type="protein sequence ID" value="MFB3167284.1"/>
    <property type="molecule type" value="Genomic_DNA"/>
</dbReference>
<organism evidence="11 12">
    <name type="scientific">Neobacillus driksii</name>
    <dbReference type="NCBI Taxonomy" id="3035913"/>
    <lineage>
        <taxon>Bacteria</taxon>
        <taxon>Bacillati</taxon>
        <taxon>Bacillota</taxon>
        <taxon>Bacilli</taxon>
        <taxon>Bacillales</taxon>
        <taxon>Bacillaceae</taxon>
        <taxon>Neobacillus</taxon>
    </lineage>
</organism>
<dbReference type="Proteomes" id="UP001241748">
    <property type="component" value="Unassembled WGS sequence"/>
</dbReference>
<sequence>MFQLLIVDDEYEIRNGLSNYFPWDQVGFEIKGIAKNGAEALQLLSKQHFDVVLSDIRMPEMSGLELASELHRTRSETIVVLLSGYKEFDYAQRAIEYGVRRFLLKPTKNKEITETFTQIRAELLKVKQKTKVDSLLPHAALFDLSNVGNQNIQTIIKYIDQNYKVASLELISDQLGMNPSYLSTFFKEKTGVNFSDYLTYIRMKNAVLFLQNSQYKTYEISELVGYSTPKNFTRKFSSYFGKSPREYRNLL</sequence>
<dbReference type="InterPro" id="IPR011006">
    <property type="entry name" value="CheY-like_superfamily"/>
</dbReference>
<keyword evidence="7" id="KW-0804">Transcription</keyword>
<feature type="domain" description="HTH araC/xylS-type" evidence="9">
    <location>
        <begin position="153"/>
        <end position="250"/>
    </location>
</feature>
<dbReference type="InterPro" id="IPR001789">
    <property type="entry name" value="Sig_transdc_resp-reg_receiver"/>
</dbReference>
<dbReference type="InterPro" id="IPR018060">
    <property type="entry name" value="HTH_AraC"/>
</dbReference>
<dbReference type="Pfam" id="PF12833">
    <property type="entry name" value="HTH_18"/>
    <property type="match status" value="1"/>
</dbReference>
<dbReference type="PROSITE" id="PS50110">
    <property type="entry name" value="RESPONSE_REGULATORY"/>
    <property type="match status" value="1"/>
</dbReference>
<keyword evidence="2" id="KW-0963">Cytoplasm</keyword>
<evidence type="ECO:0000259" key="9">
    <source>
        <dbReference type="PROSITE" id="PS01124"/>
    </source>
</evidence>
<dbReference type="CDD" id="cd17536">
    <property type="entry name" value="REC_YesN-like"/>
    <property type="match status" value="1"/>
</dbReference>
<keyword evidence="4" id="KW-0902">Two-component regulatory system</keyword>
<dbReference type="Gene3D" id="1.10.10.60">
    <property type="entry name" value="Homeodomain-like"/>
    <property type="match status" value="2"/>
</dbReference>
<dbReference type="Pfam" id="PF00072">
    <property type="entry name" value="Response_reg"/>
    <property type="match status" value="1"/>
</dbReference>
<evidence type="ECO:0000256" key="1">
    <source>
        <dbReference type="ARBA" id="ARBA00004496"/>
    </source>
</evidence>